<evidence type="ECO:0000313" key="2">
    <source>
        <dbReference type="EnsemblPlants" id="QL02p008533:mrna"/>
    </source>
</evidence>
<evidence type="ECO:0000256" key="1">
    <source>
        <dbReference type="SAM" id="SignalP"/>
    </source>
</evidence>
<reference evidence="3" key="1">
    <citation type="journal article" date="2016" name="G3 (Bethesda)">
        <title>First Draft Assembly and Annotation of the Genome of a California Endemic Oak Quercus lobata Nee (Fagaceae).</title>
        <authorList>
            <person name="Sork V.L."/>
            <person name="Fitz-Gibbon S.T."/>
            <person name="Puiu D."/>
            <person name="Crepeau M."/>
            <person name="Gugger P.F."/>
            <person name="Sherman R."/>
            <person name="Stevens K."/>
            <person name="Langley C.H."/>
            <person name="Pellegrini M."/>
            <person name="Salzberg S.L."/>
        </authorList>
    </citation>
    <scope>NUCLEOTIDE SEQUENCE [LARGE SCALE GENOMIC DNA]</scope>
    <source>
        <strain evidence="3">cv. SW786</strain>
    </source>
</reference>
<reference evidence="2" key="2">
    <citation type="submission" date="2021-01" db="UniProtKB">
        <authorList>
            <consortium name="EnsemblPlants"/>
        </authorList>
    </citation>
    <scope>IDENTIFICATION</scope>
</reference>
<accession>A0A7N2KSJ6</accession>
<dbReference type="Proteomes" id="UP000594261">
    <property type="component" value="Chromosome 2"/>
</dbReference>
<keyword evidence="1" id="KW-0732">Signal</keyword>
<dbReference type="Gramene" id="QL02p008533:mrna">
    <property type="protein sequence ID" value="QL02p008533:mrna"/>
    <property type="gene ID" value="QL02p008533"/>
</dbReference>
<protein>
    <submittedName>
        <fullName evidence="2">Uncharacterized protein</fullName>
    </submittedName>
</protein>
<organism evidence="2 3">
    <name type="scientific">Quercus lobata</name>
    <name type="common">Valley oak</name>
    <dbReference type="NCBI Taxonomy" id="97700"/>
    <lineage>
        <taxon>Eukaryota</taxon>
        <taxon>Viridiplantae</taxon>
        <taxon>Streptophyta</taxon>
        <taxon>Embryophyta</taxon>
        <taxon>Tracheophyta</taxon>
        <taxon>Spermatophyta</taxon>
        <taxon>Magnoliopsida</taxon>
        <taxon>eudicotyledons</taxon>
        <taxon>Gunneridae</taxon>
        <taxon>Pentapetalae</taxon>
        <taxon>rosids</taxon>
        <taxon>fabids</taxon>
        <taxon>Fagales</taxon>
        <taxon>Fagaceae</taxon>
        <taxon>Quercus</taxon>
    </lineage>
</organism>
<dbReference type="EnsemblPlants" id="QL02p008533:mrna">
    <property type="protein sequence ID" value="QL02p008533:mrna"/>
    <property type="gene ID" value="QL02p008533"/>
</dbReference>
<name>A0A7N2KSJ6_QUELO</name>
<evidence type="ECO:0000313" key="3">
    <source>
        <dbReference type="Proteomes" id="UP000594261"/>
    </source>
</evidence>
<feature type="signal peptide" evidence="1">
    <location>
        <begin position="1"/>
        <end position="25"/>
    </location>
</feature>
<dbReference type="InParanoid" id="A0A7N2KSJ6"/>
<dbReference type="AlphaFoldDB" id="A0A7N2KSJ6"/>
<keyword evidence="3" id="KW-1185">Reference proteome</keyword>
<sequence length="67" mass="7924">MARRVRTPLNFFVLILIVLPTLVFAIRTLRNAPLSEEDRQYNEGDYIPLFANKVYSNQEDSWRRPQA</sequence>
<proteinExistence type="predicted"/>
<feature type="chain" id="PRO_5029616429" evidence="1">
    <location>
        <begin position="26"/>
        <end position="67"/>
    </location>
</feature>